<dbReference type="Proteomes" id="UP000318571">
    <property type="component" value="Chromosome 10"/>
</dbReference>
<evidence type="ECO:0000313" key="2">
    <source>
        <dbReference type="EMBL" id="TRY62524.1"/>
    </source>
</evidence>
<feature type="transmembrane region" description="Helical" evidence="1">
    <location>
        <begin position="82"/>
        <end position="104"/>
    </location>
</feature>
<comment type="caution">
    <text evidence="2">The sequence shown here is derived from an EMBL/GenBank/DDBJ whole genome shotgun (WGS) entry which is preliminary data.</text>
</comment>
<dbReference type="AlphaFoldDB" id="A0A553NAR4"/>
<reference evidence="2 3" key="1">
    <citation type="journal article" date="2018" name="Nat. Ecol. Evol.">
        <title>Genomic signatures of mitonuclear coevolution across populations of Tigriopus californicus.</title>
        <authorList>
            <person name="Barreto F.S."/>
            <person name="Watson E.T."/>
            <person name="Lima T.G."/>
            <person name="Willett C.S."/>
            <person name="Edmands S."/>
            <person name="Li W."/>
            <person name="Burton R.S."/>
        </authorList>
    </citation>
    <scope>NUCLEOTIDE SEQUENCE [LARGE SCALE GENOMIC DNA]</scope>
    <source>
        <strain evidence="2 3">San Diego</strain>
    </source>
</reference>
<name>A0A553NAR4_TIGCA</name>
<evidence type="ECO:0000313" key="3">
    <source>
        <dbReference type="Proteomes" id="UP000318571"/>
    </source>
</evidence>
<dbReference type="EMBL" id="VCGU01000458">
    <property type="protein sequence ID" value="TRY62524.1"/>
    <property type="molecule type" value="Genomic_DNA"/>
</dbReference>
<keyword evidence="1" id="KW-0812">Transmembrane</keyword>
<feature type="transmembrane region" description="Helical" evidence="1">
    <location>
        <begin position="270"/>
        <end position="303"/>
    </location>
</feature>
<sequence>MDSSESSGSISLFQLSFGLLQLILDSVSSSLRDDQVLTGLITGSLLVFELTLGLLDLLLVLLDGSMGFGIGSVSVFQGNVKLIDIGFKFLLHSLAFGLGSGFSLEGLLHAVQGLLAFSDLVNLVDVPTPFADLIHDVLDLATKGSIFLSHSFQVLLVLLIGSLDLEQVRGVGSTFHLNPVQFPLKGIDLGLPFGDNAVKVSGLLFHLMAPLAGLIHIGRHILDLALKASLLLFKIDRLGVQGFYHSLGFSQPRLQLHLGGLELFSTGKTFFFVFLAPIIDISIGLCQLTSAIIFGLVFLFHLLPDQIHFMFEISEFSKSVTCSWATFRSPSTFLLALSVSNRAFFSRSKESSISSRVCSSLALILFKCSNFSSDMLVNNFILGSDLIVHASNGVIFVGLLLLSSLKFQFHVFNVFFEASQVALESTFLVIDSSSFSLRISQTLLSSLERGFQLGPLSTDFGQILLIGTQVTLGLGNIVQHGGLFTL</sequence>
<proteinExistence type="predicted"/>
<gene>
    <name evidence="2" type="ORF">TCAL_16611</name>
</gene>
<keyword evidence="1" id="KW-0472">Membrane</keyword>
<feature type="transmembrane region" description="Helical" evidence="1">
    <location>
        <begin position="380"/>
        <end position="402"/>
    </location>
</feature>
<organism evidence="2 3">
    <name type="scientific">Tigriopus californicus</name>
    <name type="common">Marine copepod</name>
    <dbReference type="NCBI Taxonomy" id="6832"/>
    <lineage>
        <taxon>Eukaryota</taxon>
        <taxon>Metazoa</taxon>
        <taxon>Ecdysozoa</taxon>
        <taxon>Arthropoda</taxon>
        <taxon>Crustacea</taxon>
        <taxon>Multicrustacea</taxon>
        <taxon>Hexanauplia</taxon>
        <taxon>Copepoda</taxon>
        <taxon>Harpacticoida</taxon>
        <taxon>Harpacticidae</taxon>
        <taxon>Tigriopus</taxon>
    </lineage>
</organism>
<keyword evidence="3" id="KW-1185">Reference proteome</keyword>
<protein>
    <submittedName>
        <fullName evidence="2">Uncharacterized protein</fullName>
    </submittedName>
</protein>
<evidence type="ECO:0000256" key="1">
    <source>
        <dbReference type="SAM" id="Phobius"/>
    </source>
</evidence>
<keyword evidence="1" id="KW-1133">Transmembrane helix</keyword>
<accession>A0A553NAR4</accession>